<protein>
    <recommendedName>
        <fullName evidence="5">U3 small nucleolar RNA-associated protein 6 N-terminal domain-containing protein</fullName>
    </recommendedName>
</protein>
<evidence type="ECO:0000256" key="3">
    <source>
        <dbReference type="ARBA" id="ARBA00022737"/>
    </source>
</evidence>
<dbReference type="GO" id="GO:0000462">
    <property type="term" value="P:maturation of SSU-rRNA from tricistronic rRNA transcript (SSU-rRNA, 5.8S rRNA, LSU-rRNA)"/>
    <property type="evidence" value="ECO:0007669"/>
    <property type="project" value="InterPro"/>
</dbReference>
<dbReference type="Pfam" id="PF08640">
    <property type="entry name" value="U3_assoc_6"/>
    <property type="match status" value="1"/>
</dbReference>
<dbReference type="AlphaFoldDB" id="A0A1Y5I1K7"/>
<evidence type="ECO:0000256" key="2">
    <source>
        <dbReference type="ARBA" id="ARBA00022552"/>
    </source>
</evidence>
<evidence type="ECO:0000313" key="6">
    <source>
        <dbReference type="EMBL" id="OUS41983.1"/>
    </source>
</evidence>
<evidence type="ECO:0000256" key="4">
    <source>
        <dbReference type="ARBA" id="ARBA00023242"/>
    </source>
</evidence>
<dbReference type="InterPro" id="IPR011990">
    <property type="entry name" value="TPR-like_helical_dom_sf"/>
</dbReference>
<evidence type="ECO:0000256" key="1">
    <source>
        <dbReference type="ARBA" id="ARBA00004604"/>
    </source>
</evidence>
<dbReference type="InterPro" id="IPR055347">
    <property type="entry name" value="UTP6_N"/>
</dbReference>
<comment type="subcellular location">
    <subcellularLocation>
        <location evidence="1">Nucleus</location>
        <location evidence="1">Nucleolus</location>
    </subcellularLocation>
</comment>
<accession>A0A1Y5I1K7</accession>
<dbReference type="GO" id="GO:0030515">
    <property type="term" value="F:snoRNA binding"/>
    <property type="evidence" value="ECO:0007669"/>
    <property type="project" value="InterPro"/>
</dbReference>
<dbReference type="Gene3D" id="1.25.40.10">
    <property type="entry name" value="Tetratricopeptide repeat domain"/>
    <property type="match status" value="1"/>
</dbReference>
<dbReference type="GO" id="GO:0034388">
    <property type="term" value="C:Pwp2p-containing subcomplex of 90S preribosome"/>
    <property type="evidence" value="ECO:0007669"/>
    <property type="project" value="TreeGrafter"/>
</dbReference>
<feature type="domain" description="U3 small nucleolar RNA-associated protein 6 N-terminal" evidence="5">
    <location>
        <begin position="7"/>
        <end position="73"/>
    </location>
</feature>
<sequence length="411" mass="47145">MLDHTKLDECLPIIDAMEKSGLFHATEMREVTRKLTYFEDTLNRSGHVSAEKTLNYVHYVKLLEDTQKRRGTENGGGVPASRQFKRFILDIFRRGLANNHDSIKLWTHLVSYSASAGARRVISRSLVRALRMNPSSAALWAYAAIWEFTGEANPFGARTVLQRGLRSCGHTGELWRQYFDLELKYTEMTRSRMQVLDPQSSESSFFTSQAGNSLSVQEGVLAASVYQAAKTHCREFHFLLHFLVATSVLPWAKRLRNYIYQDLCVEFPRKKFVLMLASSARDKIKKGVLSCILKSLDSLDDRSTFCELLMVANYEPEVSKWLNLSMHLTSRVLITRSFITECRYKNFKQVLGPNAELYSVRQVRMNDIVAFAKMHTRGTTYSSDVRSHLERCSLVGVISFSPRLFFRGEER</sequence>
<dbReference type="SUPFAM" id="SSF48452">
    <property type="entry name" value="TPR-like"/>
    <property type="match status" value="1"/>
</dbReference>
<name>A0A1Y5I1K7_OSTTA</name>
<evidence type="ECO:0000259" key="5">
    <source>
        <dbReference type="Pfam" id="PF08640"/>
    </source>
</evidence>
<dbReference type="PANTHER" id="PTHR23271">
    <property type="entry name" value="HEPATOCELLULAR CARCINOMA-ASSOCIATED ANTIGEN 66"/>
    <property type="match status" value="1"/>
</dbReference>
<proteinExistence type="predicted"/>
<dbReference type="Proteomes" id="UP000195557">
    <property type="component" value="Unassembled WGS sequence"/>
</dbReference>
<keyword evidence="2" id="KW-0698">rRNA processing</keyword>
<reference evidence="6" key="1">
    <citation type="submission" date="2017-04" db="EMBL/GenBank/DDBJ databases">
        <title>Population genomics of picophytoplankton unveils novel chromosome hypervariability.</title>
        <authorList>
            <consortium name="DOE Joint Genome Institute"/>
            <person name="Blanc-Mathieu R."/>
            <person name="Krasovec M."/>
            <person name="Hebrard M."/>
            <person name="Yau S."/>
            <person name="Desgranges E."/>
            <person name="Martin J."/>
            <person name="Schackwitz W."/>
            <person name="Kuo A."/>
            <person name="Salin G."/>
            <person name="Donnadieu C."/>
            <person name="Desdevises Y."/>
            <person name="Sanchez-Ferandin S."/>
            <person name="Moreau H."/>
            <person name="Rivals E."/>
            <person name="Grigoriev I.V."/>
            <person name="Grimsley N."/>
            <person name="Eyre-Walker A."/>
            <person name="Piganeau G."/>
        </authorList>
    </citation>
    <scope>NUCLEOTIDE SEQUENCE [LARGE SCALE GENOMIC DNA]</scope>
    <source>
        <strain evidence="6">RCC 1115</strain>
    </source>
</reference>
<keyword evidence="4" id="KW-0539">Nucleus</keyword>
<dbReference type="InterPro" id="IPR013949">
    <property type="entry name" value="Utp6"/>
</dbReference>
<keyword evidence="3" id="KW-0677">Repeat</keyword>
<gene>
    <name evidence="6" type="ORF">BE221DRAFT_142717</name>
</gene>
<dbReference type="EMBL" id="KZ155839">
    <property type="protein sequence ID" value="OUS41983.1"/>
    <property type="molecule type" value="Genomic_DNA"/>
</dbReference>
<dbReference type="GO" id="GO:0032040">
    <property type="term" value="C:small-subunit processome"/>
    <property type="evidence" value="ECO:0007669"/>
    <property type="project" value="TreeGrafter"/>
</dbReference>
<dbReference type="PANTHER" id="PTHR23271:SF1">
    <property type="entry name" value="U3 SMALL NUCLEOLAR RNA-ASSOCIATED PROTEIN 6 HOMOLOG"/>
    <property type="match status" value="1"/>
</dbReference>
<organism evidence="6">
    <name type="scientific">Ostreococcus tauri</name>
    <name type="common">Marine green alga</name>
    <dbReference type="NCBI Taxonomy" id="70448"/>
    <lineage>
        <taxon>Eukaryota</taxon>
        <taxon>Viridiplantae</taxon>
        <taxon>Chlorophyta</taxon>
        <taxon>Mamiellophyceae</taxon>
        <taxon>Mamiellales</taxon>
        <taxon>Bathycoccaceae</taxon>
        <taxon>Ostreococcus</taxon>
    </lineage>
</organism>